<accession>A0A2P1PWZ5</accession>
<reference evidence="3 4" key="2">
    <citation type="submission" date="2018-03" db="EMBL/GenBank/DDBJ databases">
        <authorList>
            <person name="Keele B.F."/>
        </authorList>
    </citation>
    <scope>NUCLEOTIDE SEQUENCE [LARGE SCALE GENOMIC DNA]</scope>
    <source>
        <strain evidence="3 4">D13</strain>
    </source>
</reference>
<protein>
    <recommendedName>
        <fullName evidence="2">Type 4 secretion system PilS N-terminal domain-containing protein</fullName>
    </recommendedName>
</protein>
<evidence type="ECO:0000313" key="3">
    <source>
        <dbReference type="EMBL" id="AVP99369.1"/>
    </source>
</evidence>
<evidence type="ECO:0000256" key="1">
    <source>
        <dbReference type="SAM" id="Phobius"/>
    </source>
</evidence>
<dbReference type="Gene3D" id="3.30.1690.10">
    <property type="entry name" value="TcpA-like pilin"/>
    <property type="match status" value="1"/>
</dbReference>
<reference evidence="3 4" key="1">
    <citation type="submission" date="2018-03" db="EMBL/GenBank/DDBJ databases">
        <title>Ahniella affigens gen. nov., sp. nov., a gammaproteobacterium isolated from sandy soil near a stream.</title>
        <authorList>
            <person name="Ko Y."/>
            <person name="Kim J.-H."/>
        </authorList>
    </citation>
    <scope>NUCLEOTIDE SEQUENCE [LARGE SCALE GENOMIC DNA]</scope>
    <source>
        <strain evidence="3 4">D13</strain>
    </source>
</reference>
<keyword evidence="4" id="KW-1185">Reference proteome</keyword>
<name>A0A2P1PWZ5_9GAMM</name>
<proteinExistence type="predicted"/>
<dbReference type="InterPro" id="IPR045584">
    <property type="entry name" value="Pilin-like"/>
</dbReference>
<keyword evidence="1" id="KW-0472">Membrane</keyword>
<gene>
    <name evidence="3" type="ORF">C7S18_20300</name>
</gene>
<dbReference type="SUPFAM" id="SSF54523">
    <property type="entry name" value="Pili subunits"/>
    <property type="match status" value="1"/>
</dbReference>
<evidence type="ECO:0000259" key="2">
    <source>
        <dbReference type="Pfam" id="PF08805"/>
    </source>
</evidence>
<feature type="domain" description="Type 4 secretion system PilS N-terminal" evidence="2">
    <location>
        <begin position="52"/>
        <end position="186"/>
    </location>
</feature>
<dbReference type="KEGG" id="xba:C7S18_20300"/>
<keyword evidence="1" id="KW-0812">Transmembrane</keyword>
<dbReference type="Pfam" id="PF08805">
    <property type="entry name" value="PilS"/>
    <property type="match status" value="1"/>
</dbReference>
<organism evidence="3 4">
    <name type="scientific">Ahniella affigens</name>
    <dbReference type="NCBI Taxonomy" id="2021234"/>
    <lineage>
        <taxon>Bacteria</taxon>
        <taxon>Pseudomonadati</taxon>
        <taxon>Pseudomonadota</taxon>
        <taxon>Gammaproteobacteria</taxon>
        <taxon>Lysobacterales</taxon>
        <taxon>Rhodanobacteraceae</taxon>
        <taxon>Ahniella</taxon>
    </lineage>
</organism>
<keyword evidence="1" id="KW-1133">Transmembrane helix</keyword>
<feature type="transmembrane region" description="Helical" evidence="1">
    <location>
        <begin position="21"/>
        <end position="41"/>
    </location>
</feature>
<dbReference type="InterPro" id="IPR014911">
    <property type="entry name" value="PilS_N"/>
</dbReference>
<dbReference type="EMBL" id="CP027860">
    <property type="protein sequence ID" value="AVP99369.1"/>
    <property type="molecule type" value="Genomic_DNA"/>
</dbReference>
<dbReference type="RefSeq" id="WP_106893287.1">
    <property type="nucleotide sequence ID" value="NZ_CP027860.1"/>
</dbReference>
<evidence type="ECO:0000313" key="4">
    <source>
        <dbReference type="Proteomes" id="UP000241074"/>
    </source>
</evidence>
<sequence>MRNVKAVPSKSQTAGNSILEFNLYNVLILLGAAGLLAAFVWSQSAGKVNDSKELLSQIQVGIKSEFPNGGPYTGLAVATLAGNQSLPANRLNGGNIKNPIGLGNVTLGVATYPPTNTDGAYTITMSMDVASCSKVVAGVEGQFERITVNGTAVKDSKGASVVAYTKTLADTNCQSATQPTTVVFTNQ</sequence>
<dbReference type="Proteomes" id="UP000241074">
    <property type="component" value="Chromosome"/>
</dbReference>
<dbReference type="AlphaFoldDB" id="A0A2P1PWZ5"/>